<dbReference type="PANTHER" id="PTHR46652">
    <property type="entry name" value="LEUCINE-RICH REPEAT AND IQ DOMAIN-CONTAINING PROTEIN 1-RELATED"/>
    <property type="match status" value="1"/>
</dbReference>
<dbReference type="InterPro" id="IPR032675">
    <property type="entry name" value="LRR_dom_sf"/>
</dbReference>
<keyword evidence="5" id="KW-1185">Reference proteome</keyword>
<organism evidence="4 5">
    <name type="scientific">Oikopleura dioica</name>
    <name type="common">Tunicate</name>
    <dbReference type="NCBI Taxonomy" id="34765"/>
    <lineage>
        <taxon>Eukaryota</taxon>
        <taxon>Metazoa</taxon>
        <taxon>Chordata</taxon>
        <taxon>Tunicata</taxon>
        <taxon>Appendicularia</taxon>
        <taxon>Copelata</taxon>
        <taxon>Oikopleuridae</taxon>
        <taxon>Oikopleura</taxon>
    </lineage>
</organism>
<proteinExistence type="predicted"/>
<protein>
    <submittedName>
        <fullName evidence="4">Uncharacterized protein</fullName>
    </submittedName>
</protein>
<dbReference type="Gene3D" id="3.80.10.10">
    <property type="entry name" value="Ribonuclease Inhibitor"/>
    <property type="match status" value="2"/>
</dbReference>
<dbReference type="InterPro" id="IPR025875">
    <property type="entry name" value="Leu-rich_rpt_4"/>
</dbReference>
<sequence length="442" mass="50740">MNRFSDSKERFNEPSSRPSYDQSQNQRGQTGLADAAFVVRDRKAYQEEFRDDSSTVSSTRPSRMSSRPGSSKRTVREMNQDRKLLERLDLENRQLEKVPDLRQEESLKLINLQQNRINDLTNLKYLWNLVFLDLYDNEISNLFHLQPLINLRVLMLGKNKIDRIHGLENLTKLDVLDMHSNNISELSGLTHQSSLRVLNLAGNKISQVHGLQKLESLAELNVSRNQVVNVQDLEKLPYLASVYLSYNKIAKWEDIWCLGDSVSLKELALDGNPLTFENSYRYTVLASGIKLKMLDAKRVSDEERRMASSLLKKELEKKRSEELAKKRSQRRQLAIDNVLRLWKSENRKNAAEVVSPDLSPFLGQVTVLDIGDSHLIEYWPDSKTVRLFGTESIQHVEKVLATANLGGQIHAIHLRYAAGAQFLDKLPRLRSRLPSLTTLFFG</sequence>
<dbReference type="InParanoid" id="E4WR62"/>
<feature type="compositionally biased region" description="Basic and acidic residues" evidence="3">
    <location>
        <begin position="1"/>
        <end position="12"/>
    </location>
</feature>
<feature type="compositionally biased region" description="Polar residues" evidence="3">
    <location>
        <begin position="13"/>
        <end position="29"/>
    </location>
</feature>
<evidence type="ECO:0000256" key="1">
    <source>
        <dbReference type="ARBA" id="ARBA00022614"/>
    </source>
</evidence>
<evidence type="ECO:0000256" key="2">
    <source>
        <dbReference type="ARBA" id="ARBA00022737"/>
    </source>
</evidence>
<feature type="region of interest" description="Disordered" evidence="3">
    <location>
        <begin position="1"/>
        <end position="78"/>
    </location>
</feature>
<dbReference type="EMBL" id="FN653015">
    <property type="protein sequence ID" value="CBY20248.1"/>
    <property type="molecule type" value="Genomic_DNA"/>
</dbReference>
<dbReference type="Pfam" id="PF14580">
    <property type="entry name" value="LRR_9"/>
    <property type="match status" value="1"/>
</dbReference>
<dbReference type="PROSITE" id="PS51450">
    <property type="entry name" value="LRR"/>
    <property type="match status" value="6"/>
</dbReference>
<dbReference type="PANTHER" id="PTHR46652:SF3">
    <property type="entry name" value="LEUCINE-RICH REPEAT-CONTAINING PROTEIN 9"/>
    <property type="match status" value="1"/>
</dbReference>
<feature type="compositionally biased region" description="Low complexity" evidence="3">
    <location>
        <begin position="54"/>
        <end position="72"/>
    </location>
</feature>
<dbReference type="OrthoDB" id="1939344at2759"/>
<gene>
    <name evidence="4" type="ORF">GSOID_T00000235001</name>
</gene>
<evidence type="ECO:0000256" key="3">
    <source>
        <dbReference type="SAM" id="MobiDB-lite"/>
    </source>
</evidence>
<dbReference type="InterPro" id="IPR001611">
    <property type="entry name" value="Leu-rich_rpt"/>
</dbReference>
<dbReference type="AlphaFoldDB" id="E4WR62"/>
<accession>E4WR62</accession>
<dbReference type="SUPFAM" id="SSF52058">
    <property type="entry name" value="L domain-like"/>
    <property type="match status" value="1"/>
</dbReference>
<keyword evidence="1" id="KW-0433">Leucine-rich repeat</keyword>
<name>E4WR62_OIKDI</name>
<evidence type="ECO:0000313" key="5">
    <source>
        <dbReference type="Proteomes" id="UP000001307"/>
    </source>
</evidence>
<feature type="compositionally biased region" description="Basic and acidic residues" evidence="3">
    <location>
        <begin position="39"/>
        <end position="53"/>
    </location>
</feature>
<dbReference type="SMART" id="SM00365">
    <property type="entry name" value="LRR_SD22"/>
    <property type="match status" value="5"/>
</dbReference>
<reference evidence="4 5" key="1">
    <citation type="journal article" date="2010" name="Science">
        <title>Plasticity of animal genome architecture unmasked by rapid evolution of a pelagic tunicate.</title>
        <authorList>
            <person name="Denoeud F."/>
            <person name="Henriet S."/>
            <person name="Mungpakdee S."/>
            <person name="Aury J.M."/>
            <person name="Da Silva C."/>
            <person name="Brinkmann H."/>
            <person name="Mikhaleva J."/>
            <person name="Olsen L.C."/>
            <person name="Jubin C."/>
            <person name="Canestro C."/>
            <person name="Bouquet J.M."/>
            <person name="Danks G."/>
            <person name="Poulain J."/>
            <person name="Campsteijn C."/>
            <person name="Adamski M."/>
            <person name="Cross I."/>
            <person name="Yadetie F."/>
            <person name="Muffato M."/>
            <person name="Louis A."/>
            <person name="Butcher S."/>
            <person name="Tsagkogeorga G."/>
            <person name="Konrad A."/>
            <person name="Singh S."/>
            <person name="Jensen M.F."/>
            <person name="Cong E.H."/>
            <person name="Eikeseth-Otteraa H."/>
            <person name="Noel B."/>
            <person name="Anthouard V."/>
            <person name="Porcel B.M."/>
            <person name="Kachouri-Lafond R."/>
            <person name="Nishino A."/>
            <person name="Ugolini M."/>
            <person name="Chourrout P."/>
            <person name="Nishida H."/>
            <person name="Aasland R."/>
            <person name="Huzurbazar S."/>
            <person name="Westhof E."/>
            <person name="Delsuc F."/>
            <person name="Lehrach H."/>
            <person name="Reinhardt R."/>
            <person name="Weissenbach J."/>
            <person name="Roy S.W."/>
            <person name="Artiguenave F."/>
            <person name="Postlethwait J.H."/>
            <person name="Manak J.R."/>
            <person name="Thompson E.M."/>
            <person name="Jaillon O."/>
            <person name="Du Pasquier L."/>
            <person name="Boudinot P."/>
            <person name="Liberles D.A."/>
            <person name="Volff J.N."/>
            <person name="Philippe H."/>
            <person name="Lenhard B."/>
            <person name="Roest Crollius H."/>
            <person name="Wincker P."/>
            <person name="Chourrout D."/>
        </authorList>
    </citation>
    <scope>NUCLEOTIDE SEQUENCE [LARGE SCALE GENOMIC DNA]</scope>
</reference>
<evidence type="ECO:0000313" key="4">
    <source>
        <dbReference type="EMBL" id="CBY20248.1"/>
    </source>
</evidence>
<dbReference type="InterPro" id="IPR050836">
    <property type="entry name" value="SDS22/Internalin_LRR"/>
</dbReference>
<keyword evidence="2" id="KW-0677">Repeat</keyword>
<dbReference type="Pfam" id="PF12799">
    <property type="entry name" value="LRR_4"/>
    <property type="match status" value="1"/>
</dbReference>
<dbReference type="Proteomes" id="UP000001307">
    <property type="component" value="Unassembled WGS sequence"/>
</dbReference>